<gene>
    <name evidence="6" type="ORF">ANCCEY_12343</name>
</gene>
<evidence type="ECO:0000259" key="5">
    <source>
        <dbReference type="Pfam" id="PF01094"/>
    </source>
</evidence>
<dbReference type="InterPro" id="IPR001828">
    <property type="entry name" value="ANF_lig-bd_rcpt"/>
</dbReference>
<dbReference type="Pfam" id="PF01094">
    <property type="entry name" value="ANF_receptor"/>
    <property type="match status" value="1"/>
</dbReference>
<dbReference type="Proteomes" id="UP000054495">
    <property type="component" value="Unassembled WGS sequence"/>
</dbReference>
<keyword evidence="2" id="KW-0812">Transmembrane</keyword>
<sequence length="159" mass="17575">MTITYSIRAGKHDSFDVQCAIAPHLQENRIFKNANGVVMLCMDLAPDRRGFLIKAAEMGMANDEYVFILLGMRSLGFVSNGLAPLWEDADPISADGMDNVAKLAAQYMIVLDLNSEGVNQTYMTYFKSNVLARVRADPLFCKTSECLSNSNKSVTCIFT</sequence>
<evidence type="ECO:0000256" key="2">
    <source>
        <dbReference type="ARBA" id="ARBA00022692"/>
    </source>
</evidence>
<dbReference type="Gene3D" id="3.40.50.2300">
    <property type="match status" value="1"/>
</dbReference>
<evidence type="ECO:0000256" key="4">
    <source>
        <dbReference type="ARBA" id="ARBA00023136"/>
    </source>
</evidence>
<dbReference type="InterPro" id="IPR028082">
    <property type="entry name" value="Peripla_BP_I"/>
</dbReference>
<reference evidence="6 7" key="1">
    <citation type="submission" date="2013-05" db="EMBL/GenBank/DDBJ databases">
        <title>Draft genome of the parasitic nematode Anyclostoma ceylanicum.</title>
        <authorList>
            <person name="Mitreva M."/>
        </authorList>
    </citation>
    <scope>NUCLEOTIDE SEQUENCE [LARGE SCALE GENOMIC DNA]</scope>
</reference>
<feature type="domain" description="Receptor ligand binding region" evidence="5">
    <location>
        <begin position="21"/>
        <end position="148"/>
    </location>
</feature>
<dbReference type="AlphaFoldDB" id="A0A0D6LBF6"/>
<evidence type="ECO:0000256" key="3">
    <source>
        <dbReference type="ARBA" id="ARBA00022989"/>
    </source>
</evidence>
<dbReference type="GO" id="GO:0016020">
    <property type="term" value="C:membrane"/>
    <property type="evidence" value="ECO:0007669"/>
    <property type="project" value="UniProtKB-SubCell"/>
</dbReference>
<organism evidence="6 7">
    <name type="scientific">Ancylostoma ceylanicum</name>
    <dbReference type="NCBI Taxonomy" id="53326"/>
    <lineage>
        <taxon>Eukaryota</taxon>
        <taxon>Metazoa</taxon>
        <taxon>Ecdysozoa</taxon>
        <taxon>Nematoda</taxon>
        <taxon>Chromadorea</taxon>
        <taxon>Rhabditida</taxon>
        <taxon>Rhabditina</taxon>
        <taxon>Rhabditomorpha</taxon>
        <taxon>Strongyloidea</taxon>
        <taxon>Ancylostomatidae</taxon>
        <taxon>Ancylostomatinae</taxon>
        <taxon>Ancylostoma</taxon>
    </lineage>
</organism>
<keyword evidence="7" id="KW-1185">Reference proteome</keyword>
<dbReference type="SUPFAM" id="SSF53822">
    <property type="entry name" value="Periplasmic binding protein-like I"/>
    <property type="match status" value="1"/>
</dbReference>
<name>A0A0D6LBF6_9BILA</name>
<evidence type="ECO:0000256" key="1">
    <source>
        <dbReference type="ARBA" id="ARBA00004370"/>
    </source>
</evidence>
<dbReference type="EMBL" id="KE125415">
    <property type="protein sequence ID" value="EPB68573.1"/>
    <property type="molecule type" value="Genomic_DNA"/>
</dbReference>
<evidence type="ECO:0000313" key="6">
    <source>
        <dbReference type="EMBL" id="EPB68573.1"/>
    </source>
</evidence>
<comment type="subcellular location">
    <subcellularLocation>
        <location evidence="1">Membrane</location>
    </subcellularLocation>
</comment>
<proteinExistence type="predicted"/>
<keyword evidence="4" id="KW-0472">Membrane</keyword>
<keyword evidence="3" id="KW-1133">Transmembrane helix</keyword>
<evidence type="ECO:0000313" key="7">
    <source>
        <dbReference type="Proteomes" id="UP000054495"/>
    </source>
</evidence>
<accession>A0A0D6LBF6</accession>
<protein>
    <recommendedName>
        <fullName evidence="5">Receptor ligand binding region domain-containing protein</fullName>
    </recommendedName>
</protein>